<evidence type="ECO:0000256" key="1">
    <source>
        <dbReference type="ARBA" id="ARBA00022679"/>
    </source>
</evidence>
<organism evidence="10 11">
    <name type="scientific">Hemibagrus wyckioides</name>
    <dbReference type="NCBI Taxonomy" id="337641"/>
    <lineage>
        <taxon>Eukaryota</taxon>
        <taxon>Metazoa</taxon>
        <taxon>Chordata</taxon>
        <taxon>Craniata</taxon>
        <taxon>Vertebrata</taxon>
        <taxon>Euteleostomi</taxon>
        <taxon>Actinopterygii</taxon>
        <taxon>Neopterygii</taxon>
        <taxon>Teleostei</taxon>
        <taxon>Ostariophysi</taxon>
        <taxon>Siluriformes</taxon>
        <taxon>Bagridae</taxon>
        <taxon>Hemibagrus</taxon>
    </lineage>
</organism>
<feature type="domain" description="Sulfotransferase" evidence="9">
    <location>
        <begin position="185"/>
        <end position="415"/>
    </location>
</feature>
<dbReference type="GO" id="GO:0008467">
    <property type="term" value="F:[heparan sulfate]-glucosamine 3-sulfotransferase activity"/>
    <property type="evidence" value="ECO:0007669"/>
    <property type="project" value="TreeGrafter"/>
</dbReference>
<accession>A0A9D3N9R0</accession>
<name>A0A9D3N9R0_9TELE</name>
<gene>
    <name evidence="10" type="ORF">KOW79_017975</name>
</gene>
<comment type="caution">
    <text evidence="10">The sequence shown here is derived from an EMBL/GenBank/DDBJ whole genome shotgun (WGS) entry which is preliminary data.</text>
</comment>
<keyword evidence="5" id="KW-1015">Disulfide bond</keyword>
<keyword evidence="2" id="KW-0325">Glycoprotein</keyword>
<evidence type="ECO:0000256" key="3">
    <source>
        <dbReference type="PIRSR" id="PIRSR637359-1"/>
    </source>
</evidence>
<dbReference type="OrthoDB" id="411451at2759"/>
<reference evidence="10 11" key="1">
    <citation type="submission" date="2021-06" db="EMBL/GenBank/DDBJ databases">
        <title>Chromosome-level genome assembly of the red-tail catfish (Hemibagrus wyckioides).</title>
        <authorList>
            <person name="Shao F."/>
        </authorList>
    </citation>
    <scope>NUCLEOTIDE SEQUENCE [LARGE SCALE GENOMIC DNA]</scope>
    <source>
        <strain evidence="10">EC202008001</strain>
        <tissue evidence="10">Blood</tissue>
    </source>
</reference>
<feature type="transmembrane region" description="Helical" evidence="8">
    <location>
        <begin position="133"/>
        <end position="155"/>
    </location>
</feature>
<evidence type="ECO:0000256" key="4">
    <source>
        <dbReference type="PIRSR" id="PIRSR637359-2"/>
    </source>
</evidence>
<feature type="disulfide bond" evidence="5">
    <location>
        <begin position="384"/>
        <end position="393"/>
    </location>
</feature>
<feature type="binding site" evidence="4">
    <location>
        <begin position="192"/>
        <end position="196"/>
    </location>
    <ligand>
        <name>3'-phosphoadenylyl sulfate</name>
        <dbReference type="ChEBI" id="CHEBI:58339"/>
    </ligand>
</feature>
<dbReference type="SUPFAM" id="SSF52540">
    <property type="entry name" value="P-loop containing nucleoside triphosphate hydrolases"/>
    <property type="match status" value="1"/>
</dbReference>
<evidence type="ECO:0000256" key="2">
    <source>
        <dbReference type="ARBA" id="ARBA00023180"/>
    </source>
</evidence>
<evidence type="ECO:0000256" key="7">
    <source>
        <dbReference type="SAM" id="MobiDB-lite"/>
    </source>
</evidence>
<comment type="similarity">
    <text evidence="6">Belongs to the sulfotransferase 1 family.</text>
</comment>
<evidence type="ECO:0000313" key="11">
    <source>
        <dbReference type="Proteomes" id="UP000824219"/>
    </source>
</evidence>
<evidence type="ECO:0000256" key="8">
    <source>
        <dbReference type="SAM" id="Phobius"/>
    </source>
</evidence>
<protein>
    <recommendedName>
        <fullName evidence="6">Sulfotransferase</fullName>
        <ecNumber evidence="6">2.8.2.-</ecNumber>
    </recommendedName>
</protein>
<evidence type="ECO:0000313" key="10">
    <source>
        <dbReference type="EMBL" id="KAG7318220.1"/>
    </source>
</evidence>
<proteinExistence type="inferred from homology"/>
<dbReference type="PANTHER" id="PTHR10605">
    <property type="entry name" value="HEPARAN SULFATE SULFOTRANSFERASE"/>
    <property type="match status" value="1"/>
</dbReference>
<keyword evidence="8" id="KW-1133">Transmembrane helix</keyword>
<dbReference type="EMBL" id="JAHKSW010000022">
    <property type="protein sequence ID" value="KAG7318220.1"/>
    <property type="molecule type" value="Genomic_DNA"/>
</dbReference>
<feature type="compositionally biased region" description="Basic and acidic residues" evidence="7">
    <location>
        <begin position="63"/>
        <end position="88"/>
    </location>
</feature>
<dbReference type="InterPro" id="IPR037359">
    <property type="entry name" value="NST/OST"/>
</dbReference>
<keyword evidence="8" id="KW-0812">Transmembrane</keyword>
<evidence type="ECO:0000259" key="9">
    <source>
        <dbReference type="Pfam" id="PF00685"/>
    </source>
</evidence>
<dbReference type="PANTHER" id="PTHR10605:SF73">
    <property type="entry name" value="SULFOTRANSFERASE"/>
    <property type="match status" value="1"/>
</dbReference>
<dbReference type="AlphaFoldDB" id="A0A9D3N9R0"/>
<feature type="binding site" evidence="4">
    <location>
        <position position="283"/>
    </location>
    <ligand>
        <name>3'-phosphoadenylyl sulfate</name>
        <dbReference type="ChEBI" id="CHEBI:58339"/>
    </ligand>
</feature>
<dbReference type="Gene3D" id="3.40.50.300">
    <property type="entry name" value="P-loop containing nucleotide triphosphate hydrolases"/>
    <property type="match status" value="1"/>
</dbReference>
<dbReference type="InterPro" id="IPR000863">
    <property type="entry name" value="Sulfotransferase_dom"/>
</dbReference>
<sequence>MARGKSDKLSNKAGGLSSSPGCQRRRGAVRDKFTPRGAFPHCTYPRNGAINMCGRKMGVVDGSTKRKESEGWNTEGRRKSEDESSERVRARRGYSGDIPHIREPSENWSEDLKQWQSTAVVYQRVCAHPLVTMFWTLLLALILLLVLQAQLYVCLRELRSSTIPVISVNPNETTNSSTSRRIPGAIIIGVRKGGTRALLEMLNLHPDVEVAKAEVHYFNMDENFQKGLDWYRAQMPLTLAGQVTVEKTPGYFTAPVVPARMWSVNPAVKLLLIVRDPAERLVSDYTQVLHNRIQQNKPYQPLEELLLRRGHINPNYKALQRSLYHQHLARWLALFPREQIHIVDGEALIRDPFPELQKAEKFLELPPRIMPDNFYFNTTKGFYCLLSAGHDKCLDESKGRPHAPLSNEAFQKLCRFLRLPNQIFFRMTGQNFDWC</sequence>
<keyword evidence="11" id="KW-1185">Reference proteome</keyword>
<keyword evidence="8" id="KW-0472">Membrane</keyword>
<dbReference type="Pfam" id="PF00685">
    <property type="entry name" value="Sulfotransfer_1"/>
    <property type="match status" value="1"/>
</dbReference>
<dbReference type="EC" id="2.8.2.-" evidence="6"/>
<feature type="region of interest" description="Disordered" evidence="7">
    <location>
        <begin position="61"/>
        <end position="91"/>
    </location>
</feature>
<keyword evidence="1 6" id="KW-0808">Transferase</keyword>
<feature type="compositionally biased region" description="Basic and acidic residues" evidence="7">
    <location>
        <begin position="1"/>
        <end position="10"/>
    </location>
</feature>
<evidence type="ECO:0000256" key="5">
    <source>
        <dbReference type="PIRSR" id="PIRSR637359-3"/>
    </source>
</evidence>
<feature type="region of interest" description="Disordered" evidence="7">
    <location>
        <begin position="1"/>
        <end position="38"/>
    </location>
</feature>
<feature type="binding site" evidence="4">
    <location>
        <position position="383"/>
    </location>
    <ligand>
        <name>3'-phosphoadenylyl sulfate</name>
        <dbReference type="ChEBI" id="CHEBI:58339"/>
    </ligand>
</feature>
<feature type="active site" description="For sulfotransferase activity" evidence="3">
    <location>
        <position position="192"/>
    </location>
</feature>
<dbReference type="FunFam" id="3.40.50.300:FF:002997">
    <property type="entry name" value="Sulfotransferase"/>
    <property type="match status" value="1"/>
</dbReference>
<dbReference type="InterPro" id="IPR027417">
    <property type="entry name" value="P-loop_NTPase"/>
</dbReference>
<evidence type="ECO:0000256" key="6">
    <source>
        <dbReference type="RuleBase" id="RU361155"/>
    </source>
</evidence>
<dbReference type="Proteomes" id="UP000824219">
    <property type="component" value="Linkage Group LG22"/>
</dbReference>
<feature type="binding site" evidence="4">
    <location>
        <position position="275"/>
    </location>
    <ligand>
        <name>3'-phosphoadenylyl sulfate</name>
        <dbReference type="ChEBI" id="CHEBI:58339"/>
    </ligand>
</feature>
<feature type="binding site" evidence="4">
    <location>
        <begin position="398"/>
        <end position="402"/>
    </location>
    <ligand>
        <name>3'-phosphoadenylyl sulfate</name>
        <dbReference type="ChEBI" id="CHEBI:58339"/>
    </ligand>
</feature>